<feature type="signal peptide" evidence="1">
    <location>
        <begin position="1"/>
        <end position="25"/>
    </location>
</feature>
<organism evidence="2 3">
    <name type="scientific">Fraxinus pennsylvanica</name>
    <dbReference type="NCBI Taxonomy" id="56036"/>
    <lineage>
        <taxon>Eukaryota</taxon>
        <taxon>Viridiplantae</taxon>
        <taxon>Streptophyta</taxon>
        <taxon>Embryophyta</taxon>
        <taxon>Tracheophyta</taxon>
        <taxon>Spermatophyta</taxon>
        <taxon>Magnoliopsida</taxon>
        <taxon>eudicotyledons</taxon>
        <taxon>Gunneridae</taxon>
        <taxon>Pentapetalae</taxon>
        <taxon>asterids</taxon>
        <taxon>lamiids</taxon>
        <taxon>Lamiales</taxon>
        <taxon>Oleaceae</taxon>
        <taxon>Oleeae</taxon>
        <taxon>Fraxinus</taxon>
    </lineage>
</organism>
<keyword evidence="1" id="KW-0732">Signal</keyword>
<feature type="chain" id="PRO_5042239751" description="Secreted protein" evidence="1">
    <location>
        <begin position="26"/>
        <end position="104"/>
    </location>
</feature>
<dbReference type="EMBL" id="OU503036">
    <property type="protein sequence ID" value="CAI9752672.1"/>
    <property type="molecule type" value="Genomic_DNA"/>
</dbReference>
<proteinExistence type="predicted"/>
<protein>
    <recommendedName>
        <fullName evidence="4">Secreted protein</fullName>
    </recommendedName>
</protein>
<reference evidence="2" key="1">
    <citation type="submission" date="2023-05" db="EMBL/GenBank/DDBJ databases">
        <authorList>
            <person name="Huff M."/>
        </authorList>
    </citation>
    <scope>NUCLEOTIDE SEQUENCE</scope>
</reference>
<evidence type="ECO:0000313" key="2">
    <source>
        <dbReference type="EMBL" id="CAI9752672.1"/>
    </source>
</evidence>
<sequence>MGSRSVLGAVLLVSFLWFMFTGISAHLNNRRTVITISSSRSFRSLKHIESQKRINCQNFDLNCASKRRVPNFQFTTSIFAVEFGLKLRQHPASFWQSGFSHLVN</sequence>
<gene>
    <name evidence="2" type="ORF">FPE_LOCUS103</name>
</gene>
<accession>A0AAD1YKE7</accession>
<evidence type="ECO:0000313" key="3">
    <source>
        <dbReference type="Proteomes" id="UP000834106"/>
    </source>
</evidence>
<dbReference type="AlphaFoldDB" id="A0AAD1YKE7"/>
<evidence type="ECO:0008006" key="4">
    <source>
        <dbReference type="Google" id="ProtNLM"/>
    </source>
</evidence>
<evidence type="ECO:0000256" key="1">
    <source>
        <dbReference type="SAM" id="SignalP"/>
    </source>
</evidence>
<keyword evidence="3" id="KW-1185">Reference proteome</keyword>
<dbReference type="Proteomes" id="UP000834106">
    <property type="component" value="Chromosome 1"/>
</dbReference>
<name>A0AAD1YKE7_9LAMI</name>